<dbReference type="InterPro" id="IPR006843">
    <property type="entry name" value="PAP/fibrillin_dom"/>
</dbReference>
<evidence type="ECO:0000256" key="2">
    <source>
        <dbReference type="ARBA" id="ARBA00022640"/>
    </source>
</evidence>
<dbReference type="GO" id="GO:0009536">
    <property type="term" value="C:plastid"/>
    <property type="evidence" value="ECO:0007669"/>
    <property type="project" value="UniProtKB-SubCell"/>
</dbReference>
<accession>A0AB40BH42</accession>
<dbReference type="InterPro" id="IPR039633">
    <property type="entry name" value="PAP"/>
</dbReference>
<reference evidence="6" key="1">
    <citation type="submission" date="2025-08" db="UniProtKB">
        <authorList>
            <consortium name="RefSeq"/>
        </authorList>
    </citation>
    <scope>IDENTIFICATION</scope>
</reference>
<keyword evidence="3" id="KW-0809">Transit peptide</keyword>
<dbReference type="Pfam" id="PF04755">
    <property type="entry name" value="PAP_fibrillin"/>
    <property type="match status" value="1"/>
</dbReference>
<gene>
    <name evidence="6" type="primary">LOC120262822</name>
</gene>
<evidence type="ECO:0000313" key="5">
    <source>
        <dbReference type="Proteomes" id="UP001515500"/>
    </source>
</evidence>
<dbReference type="PANTHER" id="PTHR31906">
    <property type="entry name" value="PLASTID-LIPID-ASSOCIATED PROTEIN 4, CHLOROPLASTIC-RELATED"/>
    <property type="match status" value="1"/>
</dbReference>
<keyword evidence="2" id="KW-0934">Plastid</keyword>
<name>A0AB40BH42_DIOCR</name>
<comment type="subcellular location">
    <subcellularLocation>
        <location evidence="1">Plastid</location>
    </subcellularLocation>
</comment>
<organism evidence="5 6">
    <name type="scientific">Dioscorea cayennensis subsp. rotundata</name>
    <name type="common">White Guinea yam</name>
    <name type="synonym">Dioscorea rotundata</name>
    <dbReference type="NCBI Taxonomy" id="55577"/>
    <lineage>
        <taxon>Eukaryota</taxon>
        <taxon>Viridiplantae</taxon>
        <taxon>Streptophyta</taxon>
        <taxon>Embryophyta</taxon>
        <taxon>Tracheophyta</taxon>
        <taxon>Spermatophyta</taxon>
        <taxon>Magnoliopsida</taxon>
        <taxon>Liliopsida</taxon>
        <taxon>Dioscoreales</taxon>
        <taxon>Dioscoreaceae</taxon>
        <taxon>Dioscorea</taxon>
    </lineage>
</organism>
<dbReference type="GeneID" id="120262822"/>
<proteinExistence type="predicted"/>
<dbReference type="Proteomes" id="UP001515500">
    <property type="component" value="Chromosome 6"/>
</dbReference>
<evidence type="ECO:0000259" key="4">
    <source>
        <dbReference type="Pfam" id="PF04755"/>
    </source>
</evidence>
<dbReference type="AlphaFoldDB" id="A0AB40BH42"/>
<evidence type="ECO:0000256" key="3">
    <source>
        <dbReference type="ARBA" id="ARBA00022946"/>
    </source>
</evidence>
<protein>
    <submittedName>
        <fullName evidence="6">Probable plastid-lipid-associated protein 13, chloroplastic</fullName>
    </submittedName>
</protein>
<evidence type="ECO:0000313" key="6">
    <source>
        <dbReference type="RefSeq" id="XP_039126652.1"/>
    </source>
</evidence>
<dbReference type="RefSeq" id="XP_039126652.1">
    <property type="nucleotide sequence ID" value="XM_039270718.1"/>
</dbReference>
<feature type="domain" description="Plastid lipid-associated protein/fibrillin conserved" evidence="4">
    <location>
        <begin position="83"/>
        <end position="270"/>
    </location>
</feature>
<evidence type="ECO:0000256" key="1">
    <source>
        <dbReference type="ARBA" id="ARBA00004474"/>
    </source>
</evidence>
<keyword evidence="5" id="KW-1185">Reference proteome</keyword>
<sequence length="295" mass="31832">MVAALGSLPPLLASARLPEGRRRFNHLGECGRSGGGGCWKAMVQPQTLQGASATYAKEMERVSAKESLLLSFKDAGGFKSLVGGKTTETQQIDVNERIIDLERLNPTSRPTTSPFLEGRWNFEWVGANSPGSIASRILFERTPAILANLLGLDLLIQDGYAKATANLKILNSIDSKFILSAKLSIEGPLRLKAEYLEGHFEMPIVSEVALPGQLKAALGQASGALQQLPAPVKDVFNNGLTVPLSGTFQRLFMISYLDEEILIMRDSLGAPDVLTRLEDPASSVSADSTFSEFEP</sequence>